<reference evidence="4" key="2">
    <citation type="submission" date="2020-04" db="EMBL/GenBank/DDBJ databases">
        <authorList>
            <consortium name="NCBI Genome Project"/>
        </authorList>
    </citation>
    <scope>NUCLEOTIDE SEQUENCE</scope>
    <source>
        <strain evidence="4">CBS 304.34</strain>
    </source>
</reference>
<dbReference type="AlphaFoldDB" id="A0A6A6YWE6"/>
<reference evidence="4" key="3">
    <citation type="submission" date="2025-04" db="UniProtKB">
        <authorList>
            <consortium name="RefSeq"/>
        </authorList>
    </citation>
    <scope>IDENTIFICATION</scope>
    <source>
        <strain evidence="4">CBS 304.34</strain>
    </source>
</reference>
<evidence type="ECO:0000256" key="1">
    <source>
        <dbReference type="SAM" id="MobiDB-lite"/>
    </source>
</evidence>
<feature type="region of interest" description="Disordered" evidence="1">
    <location>
        <begin position="140"/>
        <end position="164"/>
    </location>
</feature>
<organism evidence="2">
    <name type="scientific">Mytilinidion resinicola</name>
    <dbReference type="NCBI Taxonomy" id="574789"/>
    <lineage>
        <taxon>Eukaryota</taxon>
        <taxon>Fungi</taxon>
        <taxon>Dikarya</taxon>
        <taxon>Ascomycota</taxon>
        <taxon>Pezizomycotina</taxon>
        <taxon>Dothideomycetes</taxon>
        <taxon>Pleosporomycetidae</taxon>
        <taxon>Mytilinidiales</taxon>
        <taxon>Mytilinidiaceae</taxon>
        <taxon>Mytilinidion</taxon>
    </lineage>
</organism>
<evidence type="ECO:0000313" key="2">
    <source>
        <dbReference type="EMBL" id="KAF2812713.1"/>
    </source>
</evidence>
<dbReference type="GeneID" id="54462827"/>
<protein>
    <submittedName>
        <fullName evidence="2 4">Uncharacterized protein</fullName>
    </submittedName>
</protein>
<reference evidence="2 4" key="1">
    <citation type="journal article" date="2020" name="Stud. Mycol.">
        <title>101 Dothideomycetes genomes: a test case for predicting lifestyles and emergence of pathogens.</title>
        <authorList>
            <person name="Haridas S."/>
            <person name="Albert R."/>
            <person name="Binder M."/>
            <person name="Bloem J."/>
            <person name="Labutti K."/>
            <person name="Salamov A."/>
            <person name="Andreopoulos B."/>
            <person name="Baker S."/>
            <person name="Barry K."/>
            <person name="Bills G."/>
            <person name="Bluhm B."/>
            <person name="Cannon C."/>
            <person name="Castanera R."/>
            <person name="Culley D."/>
            <person name="Daum C."/>
            <person name="Ezra D."/>
            <person name="Gonzalez J."/>
            <person name="Henrissat B."/>
            <person name="Kuo A."/>
            <person name="Liang C."/>
            <person name="Lipzen A."/>
            <person name="Lutzoni F."/>
            <person name="Magnuson J."/>
            <person name="Mondo S."/>
            <person name="Nolan M."/>
            <person name="Ohm R."/>
            <person name="Pangilinan J."/>
            <person name="Park H.-J."/>
            <person name="Ramirez L."/>
            <person name="Alfaro M."/>
            <person name="Sun H."/>
            <person name="Tritt A."/>
            <person name="Yoshinaga Y."/>
            <person name="Zwiers L.-H."/>
            <person name="Turgeon B."/>
            <person name="Goodwin S."/>
            <person name="Spatafora J."/>
            <person name="Crous P."/>
            <person name="Grigoriev I."/>
        </authorList>
    </citation>
    <scope>NUCLEOTIDE SEQUENCE</scope>
    <source>
        <strain evidence="2 4">CBS 304.34</strain>
    </source>
</reference>
<dbReference type="EMBL" id="MU003697">
    <property type="protein sequence ID" value="KAF2812713.1"/>
    <property type="molecule type" value="Genomic_DNA"/>
</dbReference>
<dbReference type="RefSeq" id="XP_033579677.1">
    <property type="nucleotide sequence ID" value="XM_033721934.1"/>
</dbReference>
<sequence>MGEYTGGIPVCDNWTSPSELTYEQDLQASRVYKKSAKHHSFSSFTSSVAHSATLSVFSSLSLSQVSYISFYALPVYATDLSNSDQYMFGEQGAARVVKLVYKDTSPTYRLRRYGSRSQFSEPVSIENLRLKGRLARKYPGGRIEPKTSDSEVATAVLRSHSETG</sequence>
<evidence type="ECO:0000313" key="3">
    <source>
        <dbReference type="Proteomes" id="UP000504636"/>
    </source>
</evidence>
<dbReference type="Proteomes" id="UP000504636">
    <property type="component" value="Unplaced"/>
</dbReference>
<name>A0A6A6YWE6_9PEZI</name>
<accession>A0A6A6YWE6</accession>
<keyword evidence="3" id="KW-1185">Reference proteome</keyword>
<evidence type="ECO:0000313" key="4">
    <source>
        <dbReference type="RefSeq" id="XP_033579677.1"/>
    </source>
</evidence>
<proteinExistence type="predicted"/>
<gene>
    <name evidence="2 4" type="ORF">BDZ99DRAFT_474833</name>
</gene>
<dbReference type="OrthoDB" id="19923at2759"/>